<feature type="transmembrane region" description="Helical" evidence="7">
    <location>
        <begin position="33"/>
        <end position="58"/>
    </location>
</feature>
<feature type="non-terminal residue" evidence="8">
    <location>
        <position position="1"/>
    </location>
</feature>
<protein>
    <submittedName>
        <fullName evidence="8">ABC transporter permease</fullName>
    </submittedName>
</protein>
<comment type="subcellular location">
    <subcellularLocation>
        <location evidence="1">Cell membrane</location>
        <topology evidence="1">Multi-pass membrane protein</topology>
    </subcellularLocation>
</comment>
<keyword evidence="4 7" id="KW-0812">Transmembrane</keyword>
<gene>
    <name evidence="8" type="ORF">LZC39_17155</name>
</gene>
<evidence type="ECO:0000256" key="1">
    <source>
        <dbReference type="ARBA" id="ARBA00004651"/>
    </source>
</evidence>
<comment type="caution">
    <text evidence="8">The sequence shown here is derived from an EMBL/GenBank/DDBJ whole genome shotgun (WGS) entry which is preliminary data.</text>
</comment>
<name>A0AAW5EKS4_CAMJU</name>
<evidence type="ECO:0000256" key="3">
    <source>
        <dbReference type="ARBA" id="ARBA00022475"/>
    </source>
</evidence>
<feature type="transmembrane region" description="Helical" evidence="7">
    <location>
        <begin position="65"/>
        <end position="83"/>
    </location>
</feature>
<keyword evidence="2" id="KW-0813">Transport</keyword>
<dbReference type="PANTHER" id="PTHR30450:SF1">
    <property type="entry name" value="D-METHIONINE TRANSPORT SYSTEM PERMEASE PROTEIN METI-RELATED"/>
    <property type="match status" value="1"/>
</dbReference>
<keyword evidence="6 7" id="KW-0472">Membrane</keyword>
<feature type="transmembrane region" description="Helical" evidence="7">
    <location>
        <begin position="89"/>
        <end position="108"/>
    </location>
</feature>
<sequence length="110" mass="12277">FTIGFSALAGTVGGGGLGDVAIRYGYERFNKEIMIQTVVILLVLVQLVQILGNLFYTWAKNSKTLYILATLIALFVISIIININNDESFVWQAIILIVLALCFIYKFLKK</sequence>
<evidence type="ECO:0000256" key="4">
    <source>
        <dbReference type="ARBA" id="ARBA00022692"/>
    </source>
</evidence>
<dbReference type="AlphaFoldDB" id="A0AAW5EKS4"/>
<dbReference type="Proteomes" id="UP001199644">
    <property type="component" value="Unassembled WGS sequence"/>
</dbReference>
<proteinExistence type="predicted"/>
<dbReference type="GO" id="GO:0005886">
    <property type="term" value="C:plasma membrane"/>
    <property type="evidence" value="ECO:0007669"/>
    <property type="project" value="UniProtKB-SubCell"/>
</dbReference>
<accession>A0AAW5EKS4</accession>
<dbReference type="PANTHER" id="PTHR30450">
    <property type="entry name" value="ABC TRANSPORTER PERMEASE"/>
    <property type="match status" value="1"/>
</dbReference>
<dbReference type="InterPro" id="IPR051322">
    <property type="entry name" value="AA_ABC_Transporter_Permease"/>
</dbReference>
<dbReference type="GO" id="GO:0048473">
    <property type="term" value="P:D-methionine transmembrane transport"/>
    <property type="evidence" value="ECO:0007669"/>
    <property type="project" value="TreeGrafter"/>
</dbReference>
<evidence type="ECO:0000256" key="2">
    <source>
        <dbReference type="ARBA" id="ARBA00022448"/>
    </source>
</evidence>
<evidence type="ECO:0000313" key="9">
    <source>
        <dbReference type="Proteomes" id="UP001199644"/>
    </source>
</evidence>
<evidence type="ECO:0000313" key="8">
    <source>
        <dbReference type="EMBL" id="MCH3853815.1"/>
    </source>
</evidence>
<evidence type="ECO:0000256" key="6">
    <source>
        <dbReference type="ARBA" id="ARBA00023136"/>
    </source>
</evidence>
<dbReference type="InterPro" id="IPR035906">
    <property type="entry name" value="MetI-like_sf"/>
</dbReference>
<dbReference type="EMBL" id="JAJUOL010001304">
    <property type="protein sequence ID" value="MCH3853815.1"/>
    <property type="molecule type" value="Genomic_DNA"/>
</dbReference>
<evidence type="ECO:0000256" key="7">
    <source>
        <dbReference type="SAM" id="Phobius"/>
    </source>
</evidence>
<dbReference type="Gene3D" id="1.10.3720.10">
    <property type="entry name" value="MetI-like"/>
    <property type="match status" value="1"/>
</dbReference>
<keyword evidence="3" id="KW-1003">Cell membrane</keyword>
<reference evidence="8" key="1">
    <citation type="submission" date="2021-12" db="EMBL/GenBank/DDBJ databases">
        <title>Prevalence of phenicol resistance gene fexA in Campylobacter isolated from poultry supply chain.</title>
        <authorList>
            <person name="Tang B."/>
            <person name="Zheng X."/>
            <person name="Lin J."/>
            <person name="Lin R."/>
            <person name="Yang H."/>
            <person name="Shen Z."/>
            <person name="Xia F."/>
        </authorList>
    </citation>
    <scope>NUCLEOTIDE SEQUENCE</scope>
    <source>
        <strain evidence="8">CJHN2011004</strain>
    </source>
</reference>
<keyword evidence="5 7" id="KW-1133">Transmembrane helix</keyword>
<evidence type="ECO:0000256" key="5">
    <source>
        <dbReference type="ARBA" id="ARBA00022989"/>
    </source>
</evidence>
<organism evidence="8 9">
    <name type="scientific">Campylobacter jejuni</name>
    <dbReference type="NCBI Taxonomy" id="197"/>
    <lineage>
        <taxon>Bacteria</taxon>
        <taxon>Pseudomonadati</taxon>
        <taxon>Campylobacterota</taxon>
        <taxon>Epsilonproteobacteria</taxon>
        <taxon>Campylobacterales</taxon>
        <taxon>Campylobacteraceae</taxon>
        <taxon>Campylobacter</taxon>
    </lineage>
</organism>